<feature type="region of interest" description="Disordered" evidence="1">
    <location>
        <begin position="69"/>
        <end position="93"/>
    </location>
</feature>
<dbReference type="InterPro" id="IPR003615">
    <property type="entry name" value="HNH_nuc"/>
</dbReference>
<dbReference type="InterPro" id="IPR003870">
    <property type="entry name" value="DUF222"/>
</dbReference>
<feature type="region of interest" description="Disordered" evidence="1">
    <location>
        <begin position="421"/>
        <end position="442"/>
    </location>
</feature>
<dbReference type="SMART" id="SM00507">
    <property type="entry name" value="HNHc"/>
    <property type="match status" value="1"/>
</dbReference>
<dbReference type="Pfam" id="PF02720">
    <property type="entry name" value="DUF222"/>
    <property type="match status" value="1"/>
</dbReference>
<dbReference type="OrthoDB" id="5170592at2"/>
<reference evidence="3 4" key="1">
    <citation type="submission" date="2019-06" db="EMBL/GenBank/DDBJ databases">
        <title>Aeromicrobium sp. nov., isolated from a maize field.</title>
        <authorList>
            <person name="Lin S.-Y."/>
            <person name="Tsai C.-F."/>
            <person name="Young C.-C."/>
        </authorList>
    </citation>
    <scope>NUCLEOTIDE SEQUENCE [LARGE SCALE GENOMIC DNA]</scope>
    <source>
        <strain evidence="3 4">CC-CFT486</strain>
    </source>
</reference>
<dbReference type="Proteomes" id="UP000321571">
    <property type="component" value="Unassembled WGS sequence"/>
</dbReference>
<feature type="domain" description="HNH nuclease" evidence="2">
    <location>
        <begin position="346"/>
        <end position="399"/>
    </location>
</feature>
<keyword evidence="4" id="KW-1185">Reference proteome</keyword>
<dbReference type="AlphaFoldDB" id="A0A5C8NIL5"/>
<comment type="caution">
    <text evidence="3">The sequence shown here is derived from an EMBL/GenBank/DDBJ whole genome shotgun (WGS) entry which is preliminary data.</text>
</comment>
<evidence type="ECO:0000256" key="1">
    <source>
        <dbReference type="SAM" id="MobiDB-lite"/>
    </source>
</evidence>
<protein>
    <submittedName>
        <fullName evidence="3">DUF222 domain-containing protein</fullName>
    </submittedName>
</protein>
<accession>A0A5C8NIL5</accession>
<dbReference type="CDD" id="cd00085">
    <property type="entry name" value="HNHc"/>
    <property type="match status" value="1"/>
</dbReference>
<name>A0A5C8NIL5_9ACTN</name>
<evidence type="ECO:0000313" key="4">
    <source>
        <dbReference type="Proteomes" id="UP000321571"/>
    </source>
</evidence>
<evidence type="ECO:0000259" key="2">
    <source>
        <dbReference type="SMART" id="SM00507"/>
    </source>
</evidence>
<gene>
    <name evidence="3" type="ORF">FHP06_10570</name>
</gene>
<organism evidence="3 4">
    <name type="scientific">Aeromicrobium terrae</name>
    <dbReference type="NCBI Taxonomy" id="2498846"/>
    <lineage>
        <taxon>Bacteria</taxon>
        <taxon>Bacillati</taxon>
        <taxon>Actinomycetota</taxon>
        <taxon>Actinomycetes</taxon>
        <taxon>Propionibacteriales</taxon>
        <taxon>Nocardioidaceae</taxon>
        <taxon>Aeromicrobium</taxon>
    </lineage>
</organism>
<dbReference type="EMBL" id="VDUX01000004">
    <property type="protein sequence ID" value="TXL60857.1"/>
    <property type="molecule type" value="Genomic_DNA"/>
</dbReference>
<sequence length="442" mass="48012">MRPLRVSRLVRMVQSQPQQVLSQLHALLDSVPLDAYSGLAGVELAEVATSLMRLGARVKAHELAATRAVETSGEARRQGATSTGSLLAGSFGGDRRSADRAVKQAEAIAAASQTNQALAQGEVSVGQADLIVRTLRNLPESVTASQREACETQLLCDAPRMDLKQLARRADRISEVFAPDEVDAVENGIVADREKAAWARTEFWMVDQRDGTAKFGGVIPEAQADMLRNALEAISAPQIKNNDDDVLLDSRPTYAQRLGWAFCSLVEAIPADKLPDTAGVGAILTVNLDHEVLVDKVACATLSTGTKISAGQARRMACSLRILPAVFGGESLPLDVGRAKRLFTGHQRRALEFRDRGCIFPGCDRPPSWCVAHHARERWADGSDTNLEDGVLLCPHHHRVLHDDGWDIRFAPDGMPELVPPRTLDPARTPRRHARFTTTLAS</sequence>
<evidence type="ECO:0000313" key="3">
    <source>
        <dbReference type="EMBL" id="TXL60857.1"/>
    </source>
</evidence>
<proteinExistence type="predicted"/>